<dbReference type="SUPFAM" id="SSF48498">
    <property type="entry name" value="Tetracyclin repressor-like, C-terminal domain"/>
    <property type="match status" value="1"/>
</dbReference>
<evidence type="ECO:0000259" key="5">
    <source>
        <dbReference type="PROSITE" id="PS50977"/>
    </source>
</evidence>
<evidence type="ECO:0000313" key="6">
    <source>
        <dbReference type="EMBL" id="ACL73719.1"/>
    </source>
</evidence>
<dbReference type="RefSeq" id="WP_012639194.1">
    <property type="nucleotide sequence ID" value="NC_011901.1"/>
</dbReference>
<dbReference type="Gene3D" id="1.10.357.10">
    <property type="entry name" value="Tetracycline Repressor, domain 2"/>
    <property type="match status" value="1"/>
</dbReference>
<sequence>MAEQADKRQPVEAGGRGAENRERIVAAADRLFYEKGFQATSFSDIADAAGVPKGNFYYYFKTKDALLEGVIDWRRQCLKKLLSGLNAQYDDPRERLMTLLTGLCAGEDDIVRYGCPMGTLSAELCKTGHEMKEQAQSLLETIREWIATQLQAMGRDDAPEFAREILTRSQGVTLLAHAYGDHHLLVEEMARVRHWVTAVLDGQPH</sequence>
<dbReference type="InterPro" id="IPR009057">
    <property type="entry name" value="Homeodomain-like_sf"/>
</dbReference>
<dbReference type="PANTHER" id="PTHR47506:SF1">
    <property type="entry name" value="HTH-TYPE TRANSCRIPTIONAL REGULATOR YJDC"/>
    <property type="match status" value="1"/>
</dbReference>
<evidence type="ECO:0000313" key="7">
    <source>
        <dbReference type="Proteomes" id="UP000002383"/>
    </source>
</evidence>
<dbReference type="Proteomes" id="UP000002383">
    <property type="component" value="Chromosome"/>
</dbReference>
<dbReference type="eggNOG" id="COG1309">
    <property type="taxonomic scope" value="Bacteria"/>
</dbReference>
<evidence type="ECO:0000256" key="1">
    <source>
        <dbReference type="ARBA" id="ARBA00023015"/>
    </source>
</evidence>
<proteinExistence type="predicted"/>
<dbReference type="PANTHER" id="PTHR47506">
    <property type="entry name" value="TRANSCRIPTIONAL REGULATORY PROTEIN"/>
    <property type="match status" value="1"/>
</dbReference>
<keyword evidence="2 4" id="KW-0238">DNA-binding</keyword>
<keyword evidence="3" id="KW-0804">Transcription</keyword>
<dbReference type="KEGG" id="tgr:Tgr7_2644"/>
<dbReference type="SUPFAM" id="SSF46689">
    <property type="entry name" value="Homeodomain-like"/>
    <property type="match status" value="1"/>
</dbReference>
<dbReference type="EMBL" id="CP001339">
    <property type="protein sequence ID" value="ACL73719.1"/>
    <property type="molecule type" value="Genomic_DNA"/>
</dbReference>
<dbReference type="GO" id="GO:0003677">
    <property type="term" value="F:DNA binding"/>
    <property type="evidence" value="ECO:0007669"/>
    <property type="project" value="UniProtKB-UniRule"/>
</dbReference>
<accession>B8GMQ4</accession>
<reference evidence="6 7" key="1">
    <citation type="journal article" date="2011" name="Stand. Genomic Sci.">
        <title>Complete genome sequence of 'Thioalkalivibrio sulfidophilus' HL-EbGr7.</title>
        <authorList>
            <person name="Muyzer G."/>
            <person name="Sorokin D.Y."/>
            <person name="Mavromatis K."/>
            <person name="Lapidus A."/>
            <person name="Clum A."/>
            <person name="Ivanova N."/>
            <person name="Pati A."/>
            <person name="d'Haeseleer P."/>
            <person name="Woyke T."/>
            <person name="Kyrpides N.C."/>
        </authorList>
    </citation>
    <scope>NUCLEOTIDE SEQUENCE [LARGE SCALE GENOMIC DNA]</scope>
    <source>
        <strain evidence="6 7">HL-EbGR7</strain>
    </source>
</reference>
<dbReference type="InterPro" id="IPR001647">
    <property type="entry name" value="HTH_TetR"/>
</dbReference>
<keyword evidence="1" id="KW-0805">Transcription regulation</keyword>
<name>B8GMQ4_THISH</name>
<feature type="DNA-binding region" description="H-T-H motif" evidence="4">
    <location>
        <begin position="41"/>
        <end position="60"/>
    </location>
</feature>
<dbReference type="Pfam" id="PF00440">
    <property type="entry name" value="TetR_N"/>
    <property type="match status" value="1"/>
</dbReference>
<keyword evidence="7" id="KW-1185">Reference proteome</keyword>
<dbReference type="HOGENOM" id="CLU_069356_28_1_6"/>
<dbReference type="InterPro" id="IPR036271">
    <property type="entry name" value="Tet_transcr_reg_TetR-rel_C_sf"/>
</dbReference>
<organism evidence="6 7">
    <name type="scientific">Thioalkalivibrio sulfidiphilus (strain HL-EbGR7)</name>
    <dbReference type="NCBI Taxonomy" id="396588"/>
    <lineage>
        <taxon>Bacteria</taxon>
        <taxon>Pseudomonadati</taxon>
        <taxon>Pseudomonadota</taxon>
        <taxon>Gammaproteobacteria</taxon>
        <taxon>Chromatiales</taxon>
        <taxon>Ectothiorhodospiraceae</taxon>
        <taxon>Thioalkalivibrio</taxon>
    </lineage>
</organism>
<gene>
    <name evidence="6" type="ordered locus">Tgr7_2644</name>
</gene>
<dbReference type="AlphaFoldDB" id="B8GMQ4"/>
<evidence type="ECO:0000256" key="2">
    <source>
        <dbReference type="ARBA" id="ARBA00023125"/>
    </source>
</evidence>
<evidence type="ECO:0000256" key="4">
    <source>
        <dbReference type="PROSITE-ProRule" id="PRU00335"/>
    </source>
</evidence>
<dbReference type="PRINTS" id="PR00455">
    <property type="entry name" value="HTHTETR"/>
</dbReference>
<evidence type="ECO:0000256" key="3">
    <source>
        <dbReference type="ARBA" id="ARBA00023163"/>
    </source>
</evidence>
<feature type="domain" description="HTH tetR-type" evidence="5">
    <location>
        <begin position="18"/>
        <end position="78"/>
    </location>
</feature>
<dbReference type="OrthoDB" id="4541465at2"/>
<dbReference type="STRING" id="396588.Tgr7_2644"/>
<dbReference type="PROSITE" id="PS50977">
    <property type="entry name" value="HTH_TETR_2"/>
    <property type="match status" value="1"/>
</dbReference>
<protein>
    <submittedName>
        <fullName evidence="6">Putative transcriptional regulator, TetR family</fullName>
    </submittedName>
</protein>